<evidence type="ECO:0000313" key="2">
    <source>
        <dbReference type="EMBL" id="NLR76591.1"/>
    </source>
</evidence>
<evidence type="ECO:0000313" key="3">
    <source>
        <dbReference type="Proteomes" id="UP000587991"/>
    </source>
</evidence>
<dbReference type="InterPro" id="IPR050678">
    <property type="entry name" value="DNA_Partitioning_ATPase"/>
</dbReference>
<dbReference type="RefSeq" id="WP_168878262.1">
    <property type="nucleotide sequence ID" value="NZ_JABAIM010000004.1"/>
</dbReference>
<dbReference type="SUPFAM" id="SSF52540">
    <property type="entry name" value="P-loop containing nucleoside triphosphate hydrolases"/>
    <property type="match status" value="1"/>
</dbReference>
<sequence>MALTLAIANQKGGVGKTTTAVNLAAGLSSRGLRVLLIDLDPQANATMGAGVDKQHLQQTIYQILVEDAELASVRQHSDSGGFDVLPANRDLAGAEVEMVSMMAREQRLKGALADIKADYDLILLDCPPALNLLTLNGLVAADSVLIPMQCEYYALEGLTDLVNTVRMVKKHLNPKIDILGLLRTMVDSRSTLSQQVAEQLQKHFGNKVFDTVIPRNVRLAEAPSYGIPGMLYDKTSRGAQAYLAFTDELMARLGLQIAETASA</sequence>
<dbReference type="Gene3D" id="3.40.50.300">
    <property type="entry name" value="P-loop containing nucleotide triphosphate hydrolases"/>
    <property type="match status" value="1"/>
</dbReference>
<dbReference type="EMBL" id="JABAIM010000004">
    <property type="protein sequence ID" value="NLR76591.1"/>
    <property type="molecule type" value="Genomic_DNA"/>
</dbReference>
<evidence type="ECO:0000259" key="1">
    <source>
        <dbReference type="Pfam" id="PF13614"/>
    </source>
</evidence>
<dbReference type="CDD" id="cd02042">
    <property type="entry name" value="ParAB_family"/>
    <property type="match status" value="1"/>
</dbReference>
<dbReference type="Proteomes" id="UP000587991">
    <property type="component" value="Unassembled WGS sequence"/>
</dbReference>
<dbReference type="PANTHER" id="PTHR13696:SF52">
    <property type="entry name" value="PARA FAMILY PROTEIN CT_582"/>
    <property type="match status" value="1"/>
</dbReference>
<dbReference type="FunFam" id="3.40.50.300:FF:000285">
    <property type="entry name" value="Sporulation initiation inhibitor Soj"/>
    <property type="match status" value="1"/>
</dbReference>
<dbReference type="AlphaFoldDB" id="A0A847S4C1"/>
<organism evidence="2 3">
    <name type="scientific">Leeia aquatica</name>
    <dbReference type="NCBI Taxonomy" id="2725557"/>
    <lineage>
        <taxon>Bacteria</taxon>
        <taxon>Pseudomonadati</taxon>
        <taxon>Pseudomonadota</taxon>
        <taxon>Betaproteobacteria</taxon>
        <taxon>Neisseriales</taxon>
        <taxon>Leeiaceae</taxon>
        <taxon>Leeia</taxon>
    </lineage>
</organism>
<accession>A0A847S4C1</accession>
<comment type="caution">
    <text evidence="2">The sequence shown here is derived from an EMBL/GenBank/DDBJ whole genome shotgun (WGS) entry which is preliminary data.</text>
</comment>
<dbReference type="PANTHER" id="PTHR13696">
    <property type="entry name" value="P-LOOP CONTAINING NUCLEOSIDE TRIPHOSPHATE HYDROLASE"/>
    <property type="match status" value="1"/>
</dbReference>
<protein>
    <submittedName>
        <fullName evidence="2">ParA family protein</fullName>
    </submittedName>
</protein>
<dbReference type="InterPro" id="IPR027417">
    <property type="entry name" value="P-loop_NTPase"/>
</dbReference>
<gene>
    <name evidence="2" type="ORF">HF682_15595</name>
</gene>
<reference evidence="2 3" key="1">
    <citation type="submission" date="2020-04" db="EMBL/GenBank/DDBJ databases">
        <title>Draft genome of Leeia sp. IMCC25680.</title>
        <authorList>
            <person name="Song J."/>
            <person name="Cho J.-C."/>
        </authorList>
    </citation>
    <scope>NUCLEOTIDE SEQUENCE [LARGE SCALE GENOMIC DNA]</scope>
    <source>
        <strain evidence="2 3">IMCC25680</strain>
    </source>
</reference>
<dbReference type="PIRSF" id="PIRSF009320">
    <property type="entry name" value="Nuc_binding_HP_1000"/>
    <property type="match status" value="1"/>
</dbReference>
<name>A0A847S4C1_9NEIS</name>
<dbReference type="InterPro" id="IPR025669">
    <property type="entry name" value="AAA_dom"/>
</dbReference>
<proteinExistence type="predicted"/>
<keyword evidence="3" id="KW-1185">Reference proteome</keyword>
<dbReference type="Pfam" id="PF13614">
    <property type="entry name" value="AAA_31"/>
    <property type="match status" value="1"/>
</dbReference>
<feature type="domain" description="AAA" evidence="1">
    <location>
        <begin position="4"/>
        <end position="178"/>
    </location>
</feature>